<organism evidence="1 2">
    <name type="scientific">Halosimplex aquaticum</name>
    <dbReference type="NCBI Taxonomy" id="3026162"/>
    <lineage>
        <taxon>Archaea</taxon>
        <taxon>Methanobacteriati</taxon>
        <taxon>Methanobacteriota</taxon>
        <taxon>Stenosarchaea group</taxon>
        <taxon>Halobacteria</taxon>
        <taxon>Halobacteriales</taxon>
        <taxon>Haloarculaceae</taxon>
        <taxon>Halosimplex</taxon>
    </lineage>
</organism>
<protein>
    <submittedName>
        <fullName evidence="1">Uncharacterized protein</fullName>
    </submittedName>
</protein>
<dbReference type="AlphaFoldDB" id="A0ABD5Y7X5"/>
<proteinExistence type="predicted"/>
<reference evidence="1 2" key="1">
    <citation type="journal article" date="2019" name="Int. J. Syst. Evol. Microbiol.">
        <title>The Global Catalogue of Microorganisms (GCM) 10K type strain sequencing project: providing services to taxonomists for standard genome sequencing and annotation.</title>
        <authorList>
            <consortium name="The Broad Institute Genomics Platform"/>
            <consortium name="The Broad Institute Genome Sequencing Center for Infectious Disease"/>
            <person name="Wu L."/>
            <person name="Ma J."/>
        </authorList>
    </citation>
    <scope>NUCLEOTIDE SEQUENCE [LARGE SCALE GENOMIC DNA]</scope>
    <source>
        <strain evidence="1 2">XZYJT29</strain>
    </source>
</reference>
<name>A0ABD5Y7X5_9EURY</name>
<dbReference type="RefSeq" id="WP_274326055.1">
    <property type="nucleotide sequence ID" value="NZ_CP118158.1"/>
</dbReference>
<keyword evidence="2" id="KW-1185">Reference proteome</keyword>
<comment type="caution">
    <text evidence="1">The sequence shown here is derived from an EMBL/GenBank/DDBJ whole genome shotgun (WGS) entry which is preliminary data.</text>
</comment>
<dbReference type="Proteomes" id="UP001596432">
    <property type="component" value="Unassembled WGS sequence"/>
</dbReference>
<evidence type="ECO:0000313" key="2">
    <source>
        <dbReference type="Proteomes" id="UP001596432"/>
    </source>
</evidence>
<dbReference type="GeneID" id="78820789"/>
<accession>A0ABD5Y7X5</accession>
<dbReference type="EMBL" id="JBHTAS010000001">
    <property type="protein sequence ID" value="MFC7140499.1"/>
    <property type="molecule type" value="Genomic_DNA"/>
</dbReference>
<gene>
    <name evidence="1" type="ORF">ACFQMA_11745</name>
</gene>
<evidence type="ECO:0000313" key="1">
    <source>
        <dbReference type="EMBL" id="MFC7140499.1"/>
    </source>
</evidence>
<sequence length="94" mass="10458">MPLQQTDIDGHIGNKMRLAVKIANRNPLPSKHQLAKIVGAIGSTDYGYQPVNRCLRRDLITVDPNHPDAEPRGQGAVVITTKGREFVRTTERDE</sequence>